<comment type="caution">
    <text evidence="2">The sequence shown here is derived from an EMBL/GenBank/DDBJ whole genome shotgun (WGS) entry which is preliminary data.</text>
</comment>
<keyword evidence="1" id="KW-0472">Membrane</keyword>
<accession>A0A0G1U8T5</accession>
<gene>
    <name evidence="2" type="ORF">UY19_C0001G0014</name>
</gene>
<reference evidence="2 3" key="1">
    <citation type="journal article" date="2015" name="Nature">
        <title>rRNA introns, odd ribosomes, and small enigmatic genomes across a large radiation of phyla.</title>
        <authorList>
            <person name="Brown C.T."/>
            <person name="Hug L.A."/>
            <person name="Thomas B.C."/>
            <person name="Sharon I."/>
            <person name="Castelle C.J."/>
            <person name="Singh A."/>
            <person name="Wilkins M.J."/>
            <person name="Williams K.H."/>
            <person name="Banfield J.F."/>
        </authorList>
    </citation>
    <scope>NUCLEOTIDE SEQUENCE [LARGE SCALE GENOMIC DNA]</scope>
</reference>
<keyword evidence="1" id="KW-1133">Transmembrane helix</keyword>
<evidence type="ECO:0000313" key="3">
    <source>
        <dbReference type="Proteomes" id="UP000033882"/>
    </source>
</evidence>
<sequence length="141" mass="16101">MNAFNKLVIRTYSLRIIWLIAYIAPFFLLPFWWAIFVLFWSSVLGMVGQMALYSIVRGVLSKGKASYRDYASGACGAISDIVLLTLIIVKFDAPGRILPVVVALYMVNQVNRIYKTIRPNEEEANELMGYAFIFGLYIIFR</sequence>
<evidence type="ECO:0000313" key="2">
    <source>
        <dbReference type="EMBL" id="KKU90537.1"/>
    </source>
</evidence>
<name>A0A0G1U8T5_9BACT</name>
<evidence type="ECO:0000256" key="1">
    <source>
        <dbReference type="SAM" id="Phobius"/>
    </source>
</evidence>
<keyword evidence="1" id="KW-0812">Transmembrane</keyword>
<feature type="transmembrane region" description="Helical" evidence="1">
    <location>
        <begin position="12"/>
        <end position="33"/>
    </location>
</feature>
<proteinExistence type="predicted"/>
<protein>
    <submittedName>
        <fullName evidence="2">Uncharacterized protein</fullName>
    </submittedName>
</protein>
<feature type="transmembrane region" description="Helical" evidence="1">
    <location>
        <begin position="39"/>
        <end position="60"/>
    </location>
</feature>
<organism evidence="2 3">
    <name type="scientific">Candidatus Wolfebacteria bacterium GW2011_GWA2_47_9b</name>
    <dbReference type="NCBI Taxonomy" id="1619005"/>
    <lineage>
        <taxon>Bacteria</taxon>
        <taxon>Candidatus Wolfeibacteriota</taxon>
    </lineage>
</organism>
<dbReference type="EMBL" id="LCPB01000001">
    <property type="protein sequence ID" value="KKU90537.1"/>
    <property type="molecule type" value="Genomic_DNA"/>
</dbReference>
<dbReference type="Proteomes" id="UP000033882">
    <property type="component" value="Unassembled WGS sequence"/>
</dbReference>
<dbReference type="AlphaFoldDB" id="A0A0G1U8T5"/>